<keyword evidence="3" id="KW-1185">Reference proteome</keyword>
<accession>A0A0P1ACX5</accession>
<protein>
    <recommendedName>
        <fullName evidence="4">RxLR-like protein</fullName>
    </recommendedName>
</protein>
<evidence type="ECO:0000313" key="2">
    <source>
        <dbReference type="EMBL" id="CEG38754.1"/>
    </source>
</evidence>
<dbReference type="AlphaFoldDB" id="A0A0P1ACX5"/>
<dbReference type="GeneID" id="36403863"/>
<dbReference type="EMBL" id="CCYD01000322">
    <property type="protein sequence ID" value="CEG38754.1"/>
    <property type="molecule type" value="Genomic_DNA"/>
</dbReference>
<evidence type="ECO:0008006" key="4">
    <source>
        <dbReference type="Google" id="ProtNLM"/>
    </source>
</evidence>
<organism evidence="2 3">
    <name type="scientific">Plasmopara halstedii</name>
    <name type="common">Downy mildew of sunflower</name>
    <dbReference type="NCBI Taxonomy" id="4781"/>
    <lineage>
        <taxon>Eukaryota</taxon>
        <taxon>Sar</taxon>
        <taxon>Stramenopiles</taxon>
        <taxon>Oomycota</taxon>
        <taxon>Peronosporomycetes</taxon>
        <taxon>Peronosporales</taxon>
        <taxon>Peronosporaceae</taxon>
        <taxon>Plasmopara</taxon>
    </lineage>
</organism>
<sequence>MAKLAIVAALNVLLYGFHNQPDTLPELWLSLSHHLKKGSLTAEANSLREAFVTRLRS</sequence>
<evidence type="ECO:0000313" key="3">
    <source>
        <dbReference type="Proteomes" id="UP000054928"/>
    </source>
</evidence>
<feature type="signal peptide" evidence="1">
    <location>
        <begin position="1"/>
        <end position="16"/>
    </location>
</feature>
<dbReference type="Proteomes" id="UP000054928">
    <property type="component" value="Unassembled WGS sequence"/>
</dbReference>
<dbReference type="RefSeq" id="XP_024575123.1">
    <property type="nucleotide sequence ID" value="XM_024724224.1"/>
</dbReference>
<name>A0A0P1ACX5_PLAHL</name>
<evidence type="ECO:0000256" key="1">
    <source>
        <dbReference type="SAM" id="SignalP"/>
    </source>
</evidence>
<feature type="chain" id="PRO_5006058574" description="RxLR-like protein" evidence="1">
    <location>
        <begin position="17"/>
        <end position="57"/>
    </location>
</feature>
<keyword evidence="1" id="KW-0732">Signal</keyword>
<proteinExistence type="predicted"/>
<reference evidence="3" key="1">
    <citation type="submission" date="2014-09" db="EMBL/GenBank/DDBJ databases">
        <authorList>
            <person name="Sharma Rahul"/>
            <person name="Thines Marco"/>
        </authorList>
    </citation>
    <scope>NUCLEOTIDE SEQUENCE [LARGE SCALE GENOMIC DNA]</scope>
</reference>